<organism evidence="2 3">
    <name type="scientific">Phyllosticta citriasiana</name>
    <dbReference type="NCBI Taxonomy" id="595635"/>
    <lineage>
        <taxon>Eukaryota</taxon>
        <taxon>Fungi</taxon>
        <taxon>Dikarya</taxon>
        <taxon>Ascomycota</taxon>
        <taxon>Pezizomycotina</taxon>
        <taxon>Dothideomycetes</taxon>
        <taxon>Dothideomycetes incertae sedis</taxon>
        <taxon>Botryosphaeriales</taxon>
        <taxon>Phyllostictaceae</taxon>
        <taxon>Phyllosticta</taxon>
    </lineage>
</organism>
<keyword evidence="3" id="KW-1185">Reference proteome</keyword>
<dbReference type="EMBL" id="JBBPHU010000002">
    <property type="protein sequence ID" value="KAK7522079.1"/>
    <property type="molecule type" value="Genomic_DNA"/>
</dbReference>
<evidence type="ECO:0000313" key="3">
    <source>
        <dbReference type="Proteomes" id="UP001363622"/>
    </source>
</evidence>
<name>A0ABR1KV70_9PEZI</name>
<accession>A0ABR1KV70</accession>
<evidence type="ECO:0000256" key="1">
    <source>
        <dbReference type="SAM" id="MobiDB-lite"/>
    </source>
</evidence>
<feature type="region of interest" description="Disordered" evidence="1">
    <location>
        <begin position="256"/>
        <end position="338"/>
    </location>
</feature>
<reference evidence="2 3" key="1">
    <citation type="submission" date="2024-04" db="EMBL/GenBank/DDBJ databases">
        <title>Phyllosticta paracitricarpa is synonymous to the EU quarantine fungus P. citricarpa based on phylogenomic analyses.</title>
        <authorList>
            <consortium name="Lawrence Berkeley National Laboratory"/>
            <person name="Van Ingen-Buijs V.A."/>
            <person name="Van Westerhoven A.C."/>
            <person name="Haridas S."/>
            <person name="Skiadas P."/>
            <person name="Martin F."/>
            <person name="Groenewald J.Z."/>
            <person name="Crous P.W."/>
            <person name="Seidl M.F."/>
        </authorList>
    </citation>
    <scope>NUCLEOTIDE SEQUENCE [LARGE SCALE GENOMIC DNA]</scope>
    <source>
        <strain evidence="2 3">CBS 123371</strain>
    </source>
</reference>
<protein>
    <submittedName>
        <fullName evidence="2">Uncharacterized protein</fullName>
    </submittedName>
</protein>
<feature type="region of interest" description="Disordered" evidence="1">
    <location>
        <begin position="201"/>
        <end position="225"/>
    </location>
</feature>
<sequence length="549" mass="60638">MKNLELLVHISAPTSYKDDELYRRLAKSADDFEATTKINCTALDGDGSLEVITPCGEKDGVQQQDGHSDLDCRSFKTGKPQKSAICVTATQSNQVKPGDDALQRSTPSAEIRGKTPICYEVAPDFGSFTSTLKTPTQQIDEIQRRWSKQQPSSKKRPALRLSQKTLEEASTKGGTPHFLEDTQEALAALVDYVPSSVSALPNSISGGHYESQSRKRRRLSVDHAATQVSGNSEAFVIQSSPALPAVEPAVANTRIPFEHPETHGPNSQLRDSYGLSNSHSQSSSKGQGSWLEAGMGPSLSFELPFHGSQQSQVHTDEDGDNQTDEIATTNDHPPNGLELSVDGTKLQENLGSSYTLPRTLYAQSYGAHANRSFATAAPQNDHATVDFGFGSLPIELEPPPPPTAKRKTFNESTPTLESFSRSLSLDRYFKPSFVSRPIQDDERGCWIIETNSWGLKYQYEFWTQLKSLITTGRLGVVRCQRNAPHHYPWTGTDGREKEGLGTVWVFCWGQVVSHLWLTMLIHSHREIEKSRARWTIGSPENLEVVVQMP</sequence>
<gene>
    <name evidence="2" type="ORF">IWZ03DRAFT_370180</name>
</gene>
<dbReference type="Proteomes" id="UP001363622">
    <property type="component" value="Unassembled WGS sequence"/>
</dbReference>
<comment type="caution">
    <text evidence="2">The sequence shown here is derived from an EMBL/GenBank/DDBJ whole genome shotgun (WGS) entry which is preliminary data.</text>
</comment>
<feature type="compositionally biased region" description="Low complexity" evidence="1">
    <location>
        <begin position="272"/>
        <end position="289"/>
    </location>
</feature>
<proteinExistence type="predicted"/>
<evidence type="ECO:0000313" key="2">
    <source>
        <dbReference type="EMBL" id="KAK7522079.1"/>
    </source>
</evidence>